<keyword evidence="1" id="KW-0175">Coiled coil</keyword>
<keyword evidence="4" id="KW-1185">Reference proteome</keyword>
<dbReference type="EMBL" id="JACVEL010000002">
    <property type="protein sequence ID" value="MBC9811817.1"/>
    <property type="molecule type" value="Genomic_DNA"/>
</dbReference>
<feature type="coiled-coil region" evidence="1">
    <location>
        <begin position="654"/>
        <end position="695"/>
    </location>
</feature>
<feature type="compositionally biased region" description="Low complexity" evidence="2">
    <location>
        <begin position="1074"/>
        <end position="1089"/>
    </location>
</feature>
<evidence type="ECO:0000313" key="3">
    <source>
        <dbReference type="EMBL" id="MBC9811817.1"/>
    </source>
</evidence>
<dbReference type="SUPFAM" id="SSF48452">
    <property type="entry name" value="TPR-like"/>
    <property type="match status" value="1"/>
</dbReference>
<sequence length="2113" mass="240142">MLLVVALLTTFISFTQTEDEVRVNADALFKNKEYVEATPLYLRLLSLQPRSYDYSYKYGTCLLFNSDSKQDAIRYLSYAVKSPTPIPEASFFLGKAYHLNYQFNDAISEYKNYIAKAGNKGAYFAESNRNIAMCENGKNLLTTLTDVIVRKRTEIKQDDFFRLYDLAEIGGSIITAVDFQTKNDKKYNHKPIVYLAPNMENVYFSSYGEGDNLDIYVARKLPGGKFGVPQKLNGAVNTPFDEDFPYMHPNGTELYFSSKGHNSMGGYDIFKAKFNADNNTFEDVINVDFSISSPDDDLLYVVDKDNKNAYFSSRRQSQDGKIVVYKVAVERIPIQLAIVKGTFASSVLPPGSKMTVEVVDKTNGKKIGVFKTLKESSYLITFPKGGKYQYKITVEGSNEVFTVDVDIPFLKELRPLKQKMDHELADSKERIRITNLFDEQVEDAQSIVSQVLKERANLNVNEDQYNTEELEGQAKLKAALAELRLDTRSPMEFGQLLERTHTELKQNSTGENKMEQASDAISRNLYSEIAVIDTEIRALVKEADASQSNRRKELVLTNAKELYQQREEKLEKIKQIQTEAAAIETTHSSTTANPEKLGEISRQYNQFLNEGKTTELVALLNQNKTYLNSVLSAPVQTSPSEELLKKQEAIVNEITRLQSIENGYAEEIKRLENEIESLTQQKDAAKDKYKQEFQDKTDAKNYELENAKSSLSKTRNLIPAAVQQRDEINKKLNIVNEIESYQGKPATKEELARAKTIVSDEKSKTLKSYIEASLAELSTQQTDDPKGVKTEVTIEQYNTQSEEIYAHAGWSEYEKQERLLTLNDQKQRELTNYLQELENDPAVDEATKIQQKNTTQKLIRELQHDQQLLQEAITVSAKNEIEQLKTESIVQELFPDYELNKQGIKQNSTLSEQEQLQQLNTNDQELADKITAEIKQLKSQQATAQEQSLSTAKINLLDEYRSRLQTTITERQQHITRLQHELNAAQELEKQVITVSQQTESAYSDQLRQFNQLNAATQTNERIEVLNNLSATLGAQQQQLQQLKAAAPSNQTIAKALASIEAKIAEVSALLTTEKTAQTTSSESTTNTSLPDPKQQKSPTILIEELQQTYTGNINNDFNQVPETTFEIEQNIQRLNAYKNTIRQTLETAEKNASEEEKTAYRRAAEQEFTRIDKRIDVLQQQQQTIEQQNTAQTNNQTAITPSKTPTILIEELQQTYTGNINNDFNQVPETTSEIEQNIQRLNAYKNTIRQTLETAEKNASEEEKTAYRRAAEQEFTRIDKRIDVLQQQQQIIEQQNTAQNNIGNSGNVPDQVIPSTQEQSITSKLTDNATSVKERKELTKELTLIKQAKATENIRKNEEKIQELTSYISTPGNTSGDPVSSAYTTKSEQLSVQIKSEKDPLKKEILVDELLNIREEQARQIDRVQTLNENIAVSSANPEARMYPEEVLKARRRQGIIEIEELTNIRSLLQQQLATASKKEKETFLQEINALNEREAFIKREQVFLETQLQQYTPVDKTPSLSENTTALTYNEERTIAASEEYETYAKAIAEQQKYVAEHVKLEQELTNYQAQLEELRNREKTAGTSEKIQLSDQKSATIERIKNISVSLKELEVKINEAAQTASVHLPTDSIAGMKFQNLVARGINPIKKSLIATALIPISVHGIEFNPATSPLSELKKIPVEVKTPMGLIYRVQVGAFARPIPETHFKEFSPVSGEKIENSNITRYMAGYFNTASTVVDAREKIRQLGYSDAFVVAYCDGKRISFGEARQLEARHACIGKKAEEIQVEVARNIAQNLGLEDTSKTLKPVAEHTYNQAPGAAKAWAIEQFDGDQLFYTVQVGVFNRPVTRDLLFNLEPLYTLRLDNGQIRYSVGMYGDLMHAVNLQSEVRKKGIPDAFVVAYYRGNRISVSKARELINNGVTVYKGAPNPQPKIEVQPTNQDVTTVVPVFSSGTLRETNTRPESYVQFVTKKMYEQYPREELNRYNNKGNFYYDKNDKHIKSTFYSDAFMLPRIAAFSDEIDTVHYTKSDVLKSNDSRVTFLINATSIPGDFNDWLTKFPYRKAYAHSENGIEIHIFDIQLEEVEEMKIISELFGYPLTETQNKSEYERNNE</sequence>
<organism evidence="3 4">
    <name type="scientific">Taishania pollutisoli</name>
    <dbReference type="NCBI Taxonomy" id="2766479"/>
    <lineage>
        <taxon>Bacteria</taxon>
        <taxon>Pseudomonadati</taxon>
        <taxon>Bacteroidota</taxon>
        <taxon>Flavobacteriia</taxon>
        <taxon>Flavobacteriales</taxon>
        <taxon>Crocinitomicaceae</taxon>
        <taxon>Taishania</taxon>
    </lineage>
</organism>
<accession>A0A8J6PBJ1</accession>
<dbReference type="InterPro" id="IPR011990">
    <property type="entry name" value="TPR-like_helical_dom_sf"/>
</dbReference>
<dbReference type="RefSeq" id="WP_216713652.1">
    <property type="nucleotide sequence ID" value="NZ_JACVEL010000002.1"/>
</dbReference>
<dbReference type="Gene3D" id="1.25.40.10">
    <property type="entry name" value="Tetratricopeptide repeat domain"/>
    <property type="match status" value="1"/>
</dbReference>
<feature type="coiled-coil region" evidence="1">
    <location>
        <begin position="556"/>
        <end position="586"/>
    </location>
</feature>
<evidence type="ECO:0000313" key="4">
    <source>
        <dbReference type="Proteomes" id="UP000652681"/>
    </source>
</evidence>
<comment type="caution">
    <text evidence="3">The sequence shown here is derived from an EMBL/GenBank/DDBJ whole genome shotgun (WGS) entry which is preliminary data.</text>
</comment>
<protein>
    <submittedName>
        <fullName evidence="3">PD40 domain-containing protein</fullName>
    </submittedName>
</protein>
<name>A0A8J6PBJ1_9FLAO</name>
<proteinExistence type="predicted"/>
<feature type="region of interest" description="Disordered" evidence="2">
    <location>
        <begin position="1074"/>
        <end position="1099"/>
    </location>
</feature>
<feature type="coiled-coil region" evidence="1">
    <location>
        <begin position="1132"/>
        <end position="1196"/>
    </location>
</feature>
<feature type="coiled-coil region" evidence="1">
    <location>
        <begin position="1546"/>
        <end position="1623"/>
    </location>
</feature>
<evidence type="ECO:0000256" key="2">
    <source>
        <dbReference type="SAM" id="MobiDB-lite"/>
    </source>
</evidence>
<evidence type="ECO:0000256" key="1">
    <source>
        <dbReference type="SAM" id="Coils"/>
    </source>
</evidence>
<feature type="coiled-coil region" evidence="1">
    <location>
        <begin position="1460"/>
        <end position="1495"/>
    </location>
</feature>
<gene>
    <name evidence="3" type="ORF">H9Y05_04940</name>
</gene>
<dbReference type="SUPFAM" id="SSF75011">
    <property type="entry name" value="3-carboxy-cis,cis-mucoante lactonizing enzyme"/>
    <property type="match status" value="1"/>
</dbReference>
<feature type="coiled-coil region" evidence="1">
    <location>
        <begin position="1239"/>
        <end position="1289"/>
    </location>
</feature>
<reference evidence="3" key="1">
    <citation type="submission" date="2020-09" db="EMBL/GenBank/DDBJ databases">
        <title>Taishania pollutisoli gen. nov., sp. nov., Isolated from Tetrabromobisphenol A-Contaminated Soil.</title>
        <authorList>
            <person name="Chen Q."/>
        </authorList>
    </citation>
    <scope>NUCLEOTIDE SEQUENCE</scope>
    <source>
        <strain evidence="3">CZZ-1</strain>
    </source>
</reference>
<feature type="coiled-coil region" evidence="1">
    <location>
        <begin position="920"/>
        <end position="947"/>
    </location>
</feature>
<dbReference type="Proteomes" id="UP000652681">
    <property type="component" value="Unassembled WGS sequence"/>
</dbReference>